<dbReference type="PANTHER" id="PTHR22879:SF13">
    <property type="entry name" value="NUT FAMILY MEMBER 1"/>
    <property type="match status" value="1"/>
</dbReference>
<dbReference type="CTD" id="256646"/>
<dbReference type="GlyGen" id="D3ZMR4">
    <property type="glycosylation" value="1 site"/>
</dbReference>
<feature type="region of interest" description="Disordered" evidence="2">
    <location>
        <begin position="993"/>
        <end position="1073"/>
    </location>
</feature>
<dbReference type="Ensembl" id="ENSRNOT00000006876.7">
    <property type="protein sequence ID" value="ENSRNOP00000006876.7"/>
    <property type="gene ID" value="ENSRNOG00000005111.7"/>
</dbReference>
<feature type="region of interest" description="Disordered" evidence="2">
    <location>
        <begin position="732"/>
        <end position="754"/>
    </location>
</feature>
<dbReference type="eggNOG" id="ENOG502RSZ6">
    <property type="taxonomic scope" value="Eukaryota"/>
</dbReference>
<accession>D3ZMR4</accession>
<dbReference type="OrthoDB" id="9836538at2759"/>
<evidence type="ECO:0000313" key="5">
    <source>
        <dbReference type="Proteomes" id="UP000002494"/>
    </source>
</evidence>
<feature type="region of interest" description="Disordered" evidence="2">
    <location>
        <begin position="814"/>
        <end position="892"/>
    </location>
</feature>
<dbReference type="PANTHER" id="PTHR22879">
    <property type="entry name" value="NUT FAMILY MEMBER 1"/>
    <property type="match status" value="1"/>
</dbReference>
<dbReference type="STRING" id="10116.ENSRNOP00000006876"/>
<dbReference type="UCSC" id="RGD:1564529">
    <property type="organism name" value="rat"/>
</dbReference>
<comment type="similarity">
    <text evidence="1">Belongs to the NUT family.</text>
</comment>
<organism evidence="4 5">
    <name type="scientific">Rattus norvegicus</name>
    <name type="common">Rat</name>
    <dbReference type="NCBI Taxonomy" id="10116"/>
    <lineage>
        <taxon>Eukaryota</taxon>
        <taxon>Metazoa</taxon>
        <taxon>Chordata</taxon>
        <taxon>Craniata</taxon>
        <taxon>Vertebrata</taxon>
        <taxon>Euteleostomi</taxon>
        <taxon>Mammalia</taxon>
        <taxon>Eutheria</taxon>
        <taxon>Euarchontoglires</taxon>
        <taxon>Glires</taxon>
        <taxon>Rodentia</taxon>
        <taxon>Myomorpha</taxon>
        <taxon>Muroidea</taxon>
        <taxon>Muridae</taxon>
        <taxon>Murinae</taxon>
        <taxon>Rattus</taxon>
    </lineage>
</organism>
<dbReference type="RGD" id="1564529">
    <property type="gene designation" value="Nutm1"/>
</dbReference>
<reference evidence="4" key="1">
    <citation type="submission" date="2024-01" db="EMBL/GenBank/DDBJ databases">
        <title>GRCr8: a new rat reference genome assembly contstructed from accurate long reads and long range scaffolding.</title>
        <authorList>
            <person name="Doris P.A."/>
            <person name="Kalbfleisch T."/>
            <person name="Li K."/>
            <person name="Howe K."/>
            <person name="Wood J."/>
        </authorList>
    </citation>
    <scope>NUCLEOTIDE SEQUENCE [LARGE SCALE GENOMIC DNA]</scope>
    <source>
        <strain evidence="4">Brown Norway</strain>
    </source>
</reference>
<dbReference type="OMA" id="PGPDCLI"/>
<feature type="region of interest" description="Disordered" evidence="2">
    <location>
        <begin position="1107"/>
        <end position="1186"/>
    </location>
</feature>
<protein>
    <submittedName>
        <fullName evidence="4">NUT midline carcinoma, family member 1</fullName>
    </submittedName>
</protein>
<evidence type="ECO:0000256" key="2">
    <source>
        <dbReference type="SAM" id="MobiDB-lite"/>
    </source>
</evidence>
<feature type="domain" description="Nuclear Testis protein N-terminal" evidence="3">
    <location>
        <begin position="968"/>
        <end position="1183"/>
    </location>
</feature>
<feature type="compositionally biased region" description="Polar residues" evidence="2">
    <location>
        <begin position="823"/>
        <end position="832"/>
    </location>
</feature>
<sequence>MQAHPYQACIAWIRLRKGVHQPPVVYQSLAYLPWISSVGARSLPGSWTQLFHPGAIQTATVGVPKPWVMASDGSSPLPGPDMAMKPGTGLSPFSTLPFAPPPPIPPDQSLWEPSPQPPIPPVFSPGNPLLLSAFPSPLLVTGEGGPGPSVAGTGQVIVKVKTDVGPAESSQTQNLIVTQTALNWIHSGAPCGSQEGPPPRYVTASNVKTILPAVAVGVSQEGPAGLPLQVLPPAAQLAPIVPLEKPWPGTQATTMEGGPVAVRKPSQGDLAYASKGVYENYRRWQRYKVLARTHLSQSPDAEALSCFLIPVLRSLARLKPTMTLEEGLPRALQEWERTSNFDRMIFYEMAEKFMEFEAEEETQIQNAQLMNGSPGLSPIAPLKLDPPGPMVPESCQQPVYIPKKAASKTRAPRRRQRKPQRPPVPEAPKEIPPEAVQEYIDIMDGLMGNNVDTGKTEEEEGQQEDAGMYPDPSLLSYIDELCSQEVFVSKVEAVIHPQFLADLLSPEEQRDPLALIEELEQEEGLTLAQLVQKRLLALEEEDAQAPPSCSGAQSDSSPSVSDEDEDGGQRRRPSPGLQGAAGIVRIGKSASPGKQAREMHGGQEQTLGGPRGVHKDGNSLPSPSSWDLQLEHTASQGMQVPLGMERKGSGKAIKQLPATQDGHPGGTGSSGHYPVADRNPEVIPFCWQEDLQHVRASNLDVGHIEPVPLQGLGLEKQALVLQIGQQIGGAGMLTKGREQPSVVPQKGSSRAMWGDDRGPDVVQSYGQNHSPGAAGNLDVVSLTPGLWLSSDMEAVGLEFPLQIENVTESIRDEAFKREDQAPGSRNSASPGTRKNKVPKDVGKSMIPCGGTDKTTVPEMRKSCSLPGPLMASGPGLRSKEKQERSPEATQNPSDLWAEACSPLLQTPDPSTLGSSKDTLVPTCQGTLLIVGTQDASSFPEASQKADSRGNLLFPLLENIEQVKLLDVRNDSGPQPGVCKDSCSSNFNSFNPQGECREDTVSSKPTDLVPLQGNRESYTHETTKSTSGQGQGRTSPRWGTREALVLREIPVRETCTSADTAKGSETEKEEDEELSNFSYLLASKLNLSSGGLPLSTRHAPRGQGIVRTSRHSAEVDDLGQPSPPPKSGKQALVGSPAPVVERPGQGAQLNSGQKPLALGVAQLPQPRNKRRRDGFVTSKRKKRRRSQ</sequence>
<dbReference type="AGR" id="RGD:1564529"/>
<feature type="compositionally biased region" description="Basic residues" evidence="2">
    <location>
        <begin position="1166"/>
        <end position="1186"/>
    </location>
</feature>
<feature type="region of interest" description="Disordered" evidence="2">
    <location>
        <begin position="541"/>
        <end position="626"/>
    </location>
</feature>
<dbReference type="Pfam" id="PF12881">
    <property type="entry name" value="NUT"/>
    <property type="match status" value="2"/>
</dbReference>
<keyword evidence="5" id="KW-1185">Reference proteome</keyword>
<dbReference type="InterPro" id="IPR024310">
    <property type="entry name" value="NUT"/>
</dbReference>
<feature type="compositionally biased region" description="Polar residues" evidence="2">
    <location>
        <begin position="1023"/>
        <end position="1033"/>
    </location>
</feature>
<dbReference type="AlphaFoldDB" id="D3ZMR4"/>
<dbReference type="Bgee" id="ENSRNOG00000005111">
    <property type="expression patterns" value="Expressed in testis and 5 other cell types or tissues"/>
</dbReference>
<dbReference type="PhosphoSitePlus" id="D3ZMR4"/>
<evidence type="ECO:0000313" key="4">
    <source>
        <dbReference type="Ensembl" id="ENSRNOP00000006876.7"/>
    </source>
</evidence>
<feature type="domain" description="Nuclear Testis protein N-terminal" evidence="3">
    <location>
        <begin position="82"/>
        <end position="577"/>
    </location>
</feature>
<reference evidence="4" key="3">
    <citation type="submission" date="2025-09" db="UniProtKB">
        <authorList>
            <consortium name="Ensembl"/>
        </authorList>
    </citation>
    <scope>IDENTIFICATION</scope>
    <source>
        <strain evidence="4">Brown Norway</strain>
    </source>
</reference>
<evidence type="ECO:0000259" key="3">
    <source>
        <dbReference type="Pfam" id="PF12881"/>
    </source>
</evidence>
<proteinExistence type="inferred from homology"/>
<feature type="compositionally biased region" description="Basic residues" evidence="2">
    <location>
        <begin position="405"/>
        <end position="420"/>
    </location>
</feature>
<reference evidence="4" key="2">
    <citation type="submission" date="2025-08" db="UniProtKB">
        <authorList>
            <consortium name="Ensembl"/>
        </authorList>
    </citation>
    <scope>IDENTIFICATION</scope>
    <source>
        <strain evidence="4">Brown Norway</strain>
    </source>
</reference>
<evidence type="ECO:0000256" key="1">
    <source>
        <dbReference type="ARBA" id="ARBA00010586"/>
    </source>
</evidence>
<dbReference type="PaxDb" id="10116-ENSRNOP00000006876"/>
<dbReference type="HOGENOM" id="CLU_009264_0_0_1"/>
<feature type="region of interest" description="Disordered" evidence="2">
    <location>
        <begin position="73"/>
        <end position="122"/>
    </location>
</feature>
<dbReference type="InterPro" id="IPR024309">
    <property type="entry name" value="NUT_N"/>
</dbReference>
<dbReference type="GeneTree" id="ENSGT00410000025793"/>
<feature type="region of interest" description="Disordered" evidence="2">
    <location>
        <begin position="391"/>
        <end position="433"/>
    </location>
</feature>
<gene>
    <name evidence="4 6" type="primary">Nutm1</name>
    <name evidence="6" type="synonym">Nut</name>
</gene>
<feature type="compositionally biased region" description="Basic and acidic residues" evidence="2">
    <location>
        <begin position="877"/>
        <end position="886"/>
    </location>
</feature>
<name>D3ZMR4_RAT</name>
<dbReference type="Proteomes" id="UP000002494">
    <property type="component" value="Chromosome 3"/>
</dbReference>
<dbReference type="KEGG" id="rno:366153"/>
<dbReference type="VEuPathDB" id="HostDB:ENSRNOG00000005111"/>
<dbReference type="FunCoup" id="D3ZMR4">
    <property type="interactions" value="26"/>
</dbReference>
<evidence type="ECO:0000313" key="6">
    <source>
        <dbReference type="RGD" id="1564529"/>
    </source>
</evidence>